<feature type="region of interest" description="Disordered" evidence="1">
    <location>
        <begin position="1"/>
        <end position="20"/>
    </location>
</feature>
<evidence type="ECO:0000313" key="4">
    <source>
        <dbReference type="Proteomes" id="UP001165498"/>
    </source>
</evidence>
<dbReference type="Proteomes" id="UP001165498">
    <property type="component" value="Unassembled WGS sequence"/>
</dbReference>
<feature type="transmembrane region" description="Helical" evidence="2">
    <location>
        <begin position="102"/>
        <end position="120"/>
    </location>
</feature>
<feature type="transmembrane region" description="Helical" evidence="2">
    <location>
        <begin position="65"/>
        <end position="90"/>
    </location>
</feature>
<keyword evidence="2" id="KW-0812">Transmembrane</keyword>
<proteinExistence type="predicted"/>
<evidence type="ECO:0008006" key="5">
    <source>
        <dbReference type="Google" id="ProtNLM"/>
    </source>
</evidence>
<comment type="caution">
    <text evidence="3">The sequence shown here is derived from an EMBL/GenBank/DDBJ whole genome shotgun (WGS) entry which is preliminary data.</text>
</comment>
<dbReference type="EMBL" id="JANFQO010000017">
    <property type="protein sequence ID" value="MCQ4166505.1"/>
    <property type="molecule type" value="Genomic_DNA"/>
</dbReference>
<sequence length="155" mass="17171">MSESGDDGAAERPRAEPRRRRRRRSHRGLFARLGFWLELGAEVRDAAIALLRAEARLARAALPQLLVWLAVLSLGGVLLLATLWGGLLYLLYHWTGSLGESLLWLAAASTVVTAGAAFFLREAVRAASFAESRRRIGHWLERSESHDRAGRETAD</sequence>
<evidence type="ECO:0000313" key="3">
    <source>
        <dbReference type="EMBL" id="MCQ4166505.1"/>
    </source>
</evidence>
<dbReference type="RefSeq" id="WP_255915690.1">
    <property type="nucleotide sequence ID" value="NZ_JANFQO010000017.1"/>
</dbReference>
<keyword evidence="2" id="KW-0472">Membrane</keyword>
<keyword evidence="4" id="KW-1185">Reference proteome</keyword>
<accession>A0ABT1QW47</accession>
<reference evidence="3" key="1">
    <citation type="submission" date="2022-07" db="EMBL/GenBank/DDBJ databases">
        <title>Tahibacter sp., a new gammaproteobacterium isolated from the silt sample collected at pig farm.</title>
        <authorList>
            <person name="Chen H."/>
        </authorList>
    </citation>
    <scope>NUCLEOTIDE SEQUENCE</scope>
    <source>
        <strain evidence="3">P2K</strain>
    </source>
</reference>
<name>A0ABT1QW47_9GAMM</name>
<evidence type="ECO:0000256" key="2">
    <source>
        <dbReference type="SAM" id="Phobius"/>
    </source>
</evidence>
<protein>
    <recommendedName>
        <fullName evidence="5">Membrane protein YqjE</fullName>
    </recommendedName>
</protein>
<organism evidence="3 4">
    <name type="scientific">Tahibacter harae</name>
    <dbReference type="NCBI Taxonomy" id="2963937"/>
    <lineage>
        <taxon>Bacteria</taxon>
        <taxon>Pseudomonadati</taxon>
        <taxon>Pseudomonadota</taxon>
        <taxon>Gammaproteobacteria</taxon>
        <taxon>Lysobacterales</taxon>
        <taxon>Rhodanobacteraceae</taxon>
        <taxon>Tahibacter</taxon>
    </lineage>
</organism>
<evidence type="ECO:0000256" key="1">
    <source>
        <dbReference type="SAM" id="MobiDB-lite"/>
    </source>
</evidence>
<keyword evidence="2" id="KW-1133">Transmembrane helix</keyword>
<gene>
    <name evidence="3" type="ORF">NM961_17445</name>
</gene>